<keyword evidence="3" id="KW-1185">Reference proteome</keyword>
<feature type="chain" id="PRO_5047044454" evidence="1">
    <location>
        <begin position="19"/>
        <end position="152"/>
    </location>
</feature>
<dbReference type="EMBL" id="BAABRP010000013">
    <property type="protein sequence ID" value="GAA5514094.1"/>
    <property type="molecule type" value="Genomic_DNA"/>
</dbReference>
<keyword evidence="1" id="KW-0732">Signal</keyword>
<evidence type="ECO:0000313" key="3">
    <source>
        <dbReference type="Proteomes" id="UP001401887"/>
    </source>
</evidence>
<protein>
    <submittedName>
        <fullName evidence="2">Uncharacterized protein</fullName>
    </submittedName>
</protein>
<evidence type="ECO:0000313" key="2">
    <source>
        <dbReference type="EMBL" id="GAA5514094.1"/>
    </source>
</evidence>
<feature type="signal peptide" evidence="1">
    <location>
        <begin position="1"/>
        <end position="18"/>
    </location>
</feature>
<dbReference type="RefSeq" id="WP_345466378.1">
    <property type="nucleotide sequence ID" value="NZ_BAABRP010000013.1"/>
</dbReference>
<evidence type="ECO:0000256" key="1">
    <source>
        <dbReference type="SAM" id="SignalP"/>
    </source>
</evidence>
<reference evidence="2 3" key="1">
    <citation type="submission" date="2024-02" db="EMBL/GenBank/DDBJ databases">
        <title>Deinococcus carri NBRC 110142.</title>
        <authorList>
            <person name="Ichikawa N."/>
            <person name="Katano-Makiyama Y."/>
            <person name="Hidaka K."/>
        </authorList>
    </citation>
    <scope>NUCLEOTIDE SEQUENCE [LARGE SCALE GENOMIC DNA]</scope>
    <source>
        <strain evidence="2 3">NBRC 110142</strain>
    </source>
</reference>
<gene>
    <name evidence="2" type="ORF">Dcar01_02846</name>
</gene>
<name>A0ABP9W9R8_9DEIO</name>
<accession>A0ABP9W9R8</accession>
<proteinExistence type="predicted"/>
<organism evidence="2 3">
    <name type="scientific">Deinococcus carri</name>
    <dbReference type="NCBI Taxonomy" id="1211323"/>
    <lineage>
        <taxon>Bacteria</taxon>
        <taxon>Thermotogati</taxon>
        <taxon>Deinococcota</taxon>
        <taxon>Deinococci</taxon>
        <taxon>Deinococcales</taxon>
        <taxon>Deinococcaceae</taxon>
        <taxon>Deinococcus</taxon>
    </lineage>
</organism>
<comment type="caution">
    <text evidence="2">The sequence shown here is derived from an EMBL/GenBank/DDBJ whole genome shotgun (WGS) entry which is preliminary data.</text>
</comment>
<dbReference type="Proteomes" id="UP001401887">
    <property type="component" value="Unassembled WGS sequence"/>
</dbReference>
<sequence length="152" mass="15635">MKKFMMLAALGLLGVASAERSNVNLSVPLTLTVPNPCVASETVTLSGNVHVVGQIDTDTSGTTAKLHVNLQNFGGSAASGRLYRAQLNGKANLDFAPMVLPASASGTVNVRLISQGPADNFQLRLNFDLAVDAGGNVTVSNPTAVPEGRCNG</sequence>